<dbReference type="Gene3D" id="1.20.1250.20">
    <property type="entry name" value="MFS general substrate transporter like domains"/>
    <property type="match status" value="1"/>
</dbReference>
<feature type="transmembrane region" description="Helical" evidence="1">
    <location>
        <begin position="265"/>
        <end position="282"/>
    </location>
</feature>
<dbReference type="RefSeq" id="WP_268005386.1">
    <property type="nucleotide sequence ID" value="NZ_BSUT01000001.1"/>
</dbReference>
<feature type="transmembrane region" description="Helical" evidence="1">
    <location>
        <begin position="200"/>
        <end position="221"/>
    </location>
</feature>
<dbReference type="Proteomes" id="UP001164761">
    <property type="component" value="Chromosome"/>
</dbReference>
<keyword evidence="3" id="KW-1185">Reference proteome</keyword>
<proteinExistence type="predicted"/>
<dbReference type="InterPro" id="IPR053160">
    <property type="entry name" value="MFS_DHA3_Transporter"/>
</dbReference>
<evidence type="ECO:0000256" key="1">
    <source>
        <dbReference type="SAM" id="Phobius"/>
    </source>
</evidence>
<dbReference type="EMBL" id="CP104067">
    <property type="protein sequence ID" value="WAH41478.1"/>
    <property type="molecule type" value="Genomic_DNA"/>
</dbReference>
<gene>
    <name evidence="2" type="ORF">NZD89_25080</name>
</gene>
<reference evidence="2" key="1">
    <citation type="submission" date="2022-08" db="EMBL/GenBank/DDBJ databases">
        <title>Alicyclobacillus fastidiosus DSM 17978, complete genome.</title>
        <authorList>
            <person name="Wang Q."/>
            <person name="Cai R."/>
            <person name="Wang Z."/>
        </authorList>
    </citation>
    <scope>NUCLEOTIDE SEQUENCE</scope>
    <source>
        <strain evidence="2">DSM 17978</strain>
    </source>
</reference>
<name>A0ABY6ZFX4_9BACL</name>
<keyword evidence="1" id="KW-0472">Membrane</keyword>
<evidence type="ECO:0008006" key="4">
    <source>
        <dbReference type="Google" id="ProtNLM"/>
    </source>
</evidence>
<dbReference type="PANTHER" id="PTHR23530">
    <property type="entry name" value="TRANSPORT PROTEIN-RELATED"/>
    <property type="match status" value="1"/>
</dbReference>
<evidence type="ECO:0000313" key="2">
    <source>
        <dbReference type="EMBL" id="WAH41478.1"/>
    </source>
</evidence>
<keyword evidence="1" id="KW-0812">Transmembrane</keyword>
<feature type="transmembrane region" description="Helical" evidence="1">
    <location>
        <begin position="289"/>
        <end position="310"/>
    </location>
</feature>
<dbReference type="InterPro" id="IPR036259">
    <property type="entry name" value="MFS_trans_sf"/>
</dbReference>
<accession>A0ABY6ZFX4</accession>
<evidence type="ECO:0000313" key="3">
    <source>
        <dbReference type="Proteomes" id="UP001164761"/>
    </source>
</evidence>
<keyword evidence="1" id="KW-1133">Transmembrane helix</keyword>
<organism evidence="2 3">
    <name type="scientific">Alicyclobacillus fastidiosus</name>
    <dbReference type="NCBI Taxonomy" id="392011"/>
    <lineage>
        <taxon>Bacteria</taxon>
        <taxon>Bacillati</taxon>
        <taxon>Bacillota</taxon>
        <taxon>Bacilli</taxon>
        <taxon>Bacillales</taxon>
        <taxon>Alicyclobacillaceae</taxon>
        <taxon>Alicyclobacillus</taxon>
    </lineage>
</organism>
<dbReference type="PANTHER" id="PTHR23530:SF1">
    <property type="entry name" value="PERMEASE, MAJOR FACILITATOR SUPERFAMILY-RELATED"/>
    <property type="match status" value="1"/>
</dbReference>
<protein>
    <recommendedName>
        <fullName evidence="4">MFS transporter</fullName>
    </recommendedName>
</protein>
<feature type="transmembrane region" description="Helical" evidence="1">
    <location>
        <begin position="103"/>
        <end position="122"/>
    </location>
</feature>
<dbReference type="SUPFAM" id="SSF103473">
    <property type="entry name" value="MFS general substrate transporter"/>
    <property type="match status" value="2"/>
</dbReference>
<sequence>MAVLSTPIWTCSGLQRDKSALFRRFRLFVLLNTVLSEKRIQFRRRVRASQRRALSRNGGYPHANSPYAYTVSSQHHAALCIPSDLPPWFDGALWVIYWQHRGVSLFVIGLLEALLHLVSLTLDIPMGIVADRVGWKYTLSLSGLAGCLYCGFSLLPSTTLFGAFAAFAFRGLQLTLANGSDMAITFETVASAGSTRITRWLRVPGVAAVTASGMALFAWLLPVGKGVGFLLAQATGSAADPLIDQRLNTILPNEVRATLLSGNSTAFSLFMVVVFPSFGLLAERVGTDAAYRGCSAVLAVAVAVPLLVWVGTRWLRRNGSSRARVSNESLED</sequence>